<dbReference type="Pfam" id="PF06167">
    <property type="entry name" value="Peptidase_M90"/>
    <property type="match status" value="1"/>
</dbReference>
<dbReference type="Proteomes" id="UP001497493">
    <property type="component" value="Chromosome"/>
</dbReference>
<dbReference type="Gene3D" id="3.40.390.10">
    <property type="entry name" value="Collagenase (Catalytic Domain)"/>
    <property type="match status" value="1"/>
</dbReference>
<reference evidence="1 2" key="1">
    <citation type="submission" date="2024-04" db="EMBL/GenBank/DDBJ databases">
        <authorList>
            <person name="Cremers G."/>
        </authorList>
    </citation>
    <scope>NUCLEOTIDE SEQUENCE [LARGE SCALE GENOMIC DNA]</scope>
    <source>
        <strain evidence="1">MeCH1-AG</strain>
    </source>
</reference>
<organism evidence="1 2">
    <name type="scientific">Candidatus Methylocalor cossyra</name>
    <dbReference type="NCBI Taxonomy" id="3108543"/>
    <lineage>
        <taxon>Bacteria</taxon>
        <taxon>Pseudomonadati</taxon>
        <taxon>Pseudomonadota</taxon>
        <taxon>Gammaproteobacteria</taxon>
        <taxon>Methylococcales</taxon>
        <taxon>Methylococcaceae</taxon>
        <taxon>Candidatus Methylocalor</taxon>
    </lineage>
</organism>
<evidence type="ECO:0000313" key="2">
    <source>
        <dbReference type="Proteomes" id="UP001497493"/>
    </source>
</evidence>
<proteinExistence type="predicted"/>
<dbReference type="PANTHER" id="PTHR30164:SF2">
    <property type="entry name" value="PROTEIN MTFA"/>
    <property type="match status" value="1"/>
</dbReference>
<sequence>MNSRLDRGEATVLDPYAAETPGEFFAVVSEYFFELPDLLEAEYPALYRLLAAFYRQDPVARRGALGEGAPPPAGPI</sequence>
<gene>
    <name evidence="1" type="ORF">MECH1_V1_1084</name>
</gene>
<evidence type="ECO:0000313" key="1">
    <source>
        <dbReference type="EMBL" id="CAL1239860.1"/>
    </source>
</evidence>
<dbReference type="SUPFAM" id="SSF55486">
    <property type="entry name" value="Metalloproteases ('zincins'), catalytic domain"/>
    <property type="match status" value="1"/>
</dbReference>
<dbReference type="InterPro" id="IPR024079">
    <property type="entry name" value="MetalloPept_cat_dom_sf"/>
</dbReference>
<accession>A0ABM9NGW7</accession>
<protein>
    <recommendedName>
        <fullName evidence="3">Globin</fullName>
    </recommendedName>
</protein>
<dbReference type="EMBL" id="OZ026884">
    <property type="protein sequence ID" value="CAL1239860.1"/>
    <property type="molecule type" value="Genomic_DNA"/>
</dbReference>
<evidence type="ECO:0008006" key="3">
    <source>
        <dbReference type="Google" id="ProtNLM"/>
    </source>
</evidence>
<keyword evidence="2" id="KW-1185">Reference proteome</keyword>
<dbReference type="PANTHER" id="PTHR30164">
    <property type="entry name" value="MTFA PEPTIDASE"/>
    <property type="match status" value="1"/>
</dbReference>
<dbReference type="InterPro" id="IPR010384">
    <property type="entry name" value="MtfA_fam"/>
</dbReference>
<name>A0ABM9NGW7_9GAMM</name>